<accession>A0A3A4PDJ1</accession>
<organism evidence="1 2">
    <name type="scientific">Abyssobacteria bacterium (strain SURF_5)</name>
    <dbReference type="NCBI Taxonomy" id="2093360"/>
    <lineage>
        <taxon>Bacteria</taxon>
        <taxon>Pseudomonadati</taxon>
        <taxon>Candidatus Hydrogenedentota</taxon>
        <taxon>Candidatus Abyssobacteria</taxon>
    </lineage>
</organism>
<dbReference type="Proteomes" id="UP000265882">
    <property type="component" value="Unassembled WGS sequence"/>
</dbReference>
<gene>
    <name evidence="1" type="ORF">C4520_01105</name>
</gene>
<evidence type="ECO:0000313" key="2">
    <source>
        <dbReference type="Proteomes" id="UP000265882"/>
    </source>
</evidence>
<protein>
    <submittedName>
        <fullName evidence="1">Uncharacterized protein</fullName>
    </submittedName>
</protein>
<reference evidence="1 2" key="1">
    <citation type="journal article" date="2017" name="ISME J.">
        <title>Energy and carbon metabolisms in a deep terrestrial subsurface fluid microbial community.</title>
        <authorList>
            <person name="Momper L."/>
            <person name="Jungbluth S.P."/>
            <person name="Lee M.D."/>
            <person name="Amend J.P."/>
        </authorList>
    </citation>
    <scope>NUCLEOTIDE SEQUENCE [LARGE SCALE GENOMIC DNA]</scope>
    <source>
        <strain evidence="1">SURF_5</strain>
    </source>
</reference>
<proteinExistence type="predicted"/>
<evidence type="ECO:0000313" key="1">
    <source>
        <dbReference type="EMBL" id="RJP26054.1"/>
    </source>
</evidence>
<sequence length="113" mass="13278">FKYPLQTLDIQDLVHAFQLFMTFSHPQILARTHKYLLIISRESFCPLARSFKSSMSKVQNQDNFCHSEQRDTLRALAALRANLFFGRDFCRAVKICRYKLFSFGPILESIDRL</sequence>
<comment type="caution">
    <text evidence="1">The sequence shown here is derived from an EMBL/GenBank/DDBJ whole genome shotgun (WGS) entry which is preliminary data.</text>
</comment>
<dbReference type="AlphaFoldDB" id="A0A3A4PDJ1"/>
<dbReference type="EMBL" id="QZKU01000013">
    <property type="protein sequence ID" value="RJP26054.1"/>
    <property type="molecule type" value="Genomic_DNA"/>
</dbReference>
<feature type="non-terminal residue" evidence="1">
    <location>
        <position position="1"/>
    </location>
</feature>
<name>A0A3A4PDJ1_ABYX5</name>